<feature type="transmembrane region" description="Helical" evidence="8">
    <location>
        <begin position="230"/>
        <end position="253"/>
    </location>
</feature>
<dbReference type="EMBL" id="LKEF01000030">
    <property type="protein sequence ID" value="KTB62358.1"/>
    <property type="molecule type" value="Genomic_DNA"/>
</dbReference>
<keyword evidence="7 8" id="KW-0472">Membrane</keyword>
<dbReference type="Proteomes" id="UP000054197">
    <property type="component" value="Unassembled WGS sequence"/>
</dbReference>
<evidence type="ECO:0000313" key="10">
    <source>
        <dbReference type="EMBL" id="KTB62358.1"/>
    </source>
</evidence>
<dbReference type="GO" id="GO:0005886">
    <property type="term" value="C:plasma membrane"/>
    <property type="evidence" value="ECO:0007669"/>
    <property type="project" value="UniProtKB-SubCell"/>
</dbReference>
<feature type="transmembrane region" description="Helical" evidence="8">
    <location>
        <begin position="174"/>
        <end position="194"/>
    </location>
</feature>
<keyword evidence="6 8" id="KW-1133">Transmembrane helix</keyword>
<dbReference type="InterPro" id="IPR035906">
    <property type="entry name" value="MetI-like_sf"/>
</dbReference>
<evidence type="ECO:0000259" key="9">
    <source>
        <dbReference type="PROSITE" id="PS50928"/>
    </source>
</evidence>
<evidence type="ECO:0000256" key="1">
    <source>
        <dbReference type="ARBA" id="ARBA00004651"/>
    </source>
</evidence>
<evidence type="ECO:0000313" key="11">
    <source>
        <dbReference type="Proteomes" id="UP000054197"/>
    </source>
</evidence>
<keyword evidence="3 8" id="KW-0813">Transport</keyword>
<dbReference type="InterPro" id="IPR000515">
    <property type="entry name" value="MetI-like"/>
</dbReference>
<dbReference type="CDD" id="cd06261">
    <property type="entry name" value="TM_PBP2"/>
    <property type="match status" value="1"/>
</dbReference>
<feature type="domain" description="ABC transmembrane type-1" evidence="9">
    <location>
        <begin position="88"/>
        <end position="294"/>
    </location>
</feature>
<proteinExistence type="inferred from homology"/>
<feature type="transmembrane region" description="Helical" evidence="8">
    <location>
        <begin position="85"/>
        <end position="111"/>
    </location>
</feature>
<evidence type="ECO:0000256" key="4">
    <source>
        <dbReference type="ARBA" id="ARBA00022475"/>
    </source>
</evidence>
<protein>
    <submittedName>
        <fullName evidence="10">Spermidine/putrescine ABC transporter permease</fullName>
    </submittedName>
</protein>
<comment type="caution">
    <text evidence="10">The sequence shown here is derived from an EMBL/GenBank/DDBJ whole genome shotgun (WGS) entry which is preliminary data.</text>
</comment>
<reference evidence="10 11" key="1">
    <citation type="submission" date="2015-09" db="EMBL/GenBank/DDBJ databases">
        <title>Genome sequence of ICMP 11288.</title>
        <authorList>
            <person name="Visnovsky S."/>
            <person name="Lu A."/>
            <person name="Panda P."/>
            <person name="Pitman A."/>
        </authorList>
    </citation>
    <scope>NUCLEOTIDE SEQUENCE [LARGE SCALE GENOMIC DNA]</scope>
    <source>
        <strain evidence="10 11">ICMP 11288</strain>
    </source>
</reference>
<dbReference type="PROSITE" id="PS50928">
    <property type="entry name" value="ABC_TM1"/>
    <property type="match status" value="1"/>
</dbReference>
<evidence type="ECO:0000256" key="8">
    <source>
        <dbReference type="RuleBase" id="RU363032"/>
    </source>
</evidence>
<feature type="transmembrane region" description="Helical" evidence="8">
    <location>
        <begin position="123"/>
        <end position="144"/>
    </location>
</feature>
<dbReference type="AlphaFoldDB" id="A0A0W0HN18"/>
<sequence>MNMKKFKRRLDRIIPNGKQVVIGIPFLWLFLFFALPFFIVLKISFAEADVAIPPYTEIYTYVEQKLQVVLNLANYSLLAGDELYIAAYLGSLKMAFFSTLLCLLIGYPMAYAIATARKEMQTVLVLLIMMPTWTAILIRVYAWMGILSNNGLLNGFLMSIGLINEPLQILNTNIAVYIGVVYSYLPFMILPLYANLVKHDQSLLEAASDLGSSTFNSFWKITVPLSKNGIIAGCMLVFIPVVGEFVIPELLGGPETLMIGKVLWQEFFNNRDWPVASALAVVMLAILIVPIILFNRSQAKEMEGKI</sequence>
<evidence type="ECO:0000256" key="7">
    <source>
        <dbReference type="ARBA" id="ARBA00023136"/>
    </source>
</evidence>
<name>A0A0W0HN18_PSEFL</name>
<dbReference type="RefSeq" id="WP_056860729.1">
    <property type="nucleotide sequence ID" value="NZ_LKEF01000030.1"/>
</dbReference>
<evidence type="ECO:0000256" key="6">
    <source>
        <dbReference type="ARBA" id="ARBA00022989"/>
    </source>
</evidence>
<evidence type="ECO:0000256" key="5">
    <source>
        <dbReference type="ARBA" id="ARBA00022692"/>
    </source>
</evidence>
<dbReference type="SUPFAM" id="SSF161098">
    <property type="entry name" value="MetI-like"/>
    <property type="match status" value="1"/>
</dbReference>
<organism evidence="10 11">
    <name type="scientific">Pseudomonas fluorescens ICMP 11288</name>
    <dbReference type="NCBI Taxonomy" id="1198309"/>
    <lineage>
        <taxon>Bacteria</taxon>
        <taxon>Pseudomonadati</taxon>
        <taxon>Pseudomonadota</taxon>
        <taxon>Gammaproteobacteria</taxon>
        <taxon>Pseudomonadales</taxon>
        <taxon>Pseudomonadaceae</taxon>
        <taxon>Pseudomonas</taxon>
    </lineage>
</organism>
<dbReference type="GO" id="GO:0055085">
    <property type="term" value="P:transmembrane transport"/>
    <property type="evidence" value="ECO:0007669"/>
    <property type="project" value="InterPro"/>
</dbReference>
<accession>A0A0W0HN18</accession>
<dbReference type="FunFam" id="1.10.3720.10:FF:000043">
    <property type="entry name" value="Putrescine ABC transporter permease PotH"/>
    <property type="match status" value="1"/>
</dbReference>
<feature type="transmembrane region" description="Helical" evidence="8">
    <location>
        <begin position="273"/>
        <end position="294"/>
    </location>
</feature>
<dbReference type="PANTHER" id="PTHR42929">
    <property type="entry name" value="INNER MEMBRANE ABC TRANSPORTER PERMEASE PROTEIN YDCU-RELATED-RELATED"/>
    <property type="match status" value="1"/>
</dbReference>
<evidence type="ECO:0000256" key="2">
    <source>
        <dbReference type="ARBA" id="ARBA00007069"/>
    </source>
</evidence>
<comment type="similarity">
    <text evidence="2">Belongs to the binding-protein-dependent transport system permease family. CysTW subfamily.</text>
</comment>
<dbReference type="Pfam" id="PF00528">
    <property type="entry name" value="BPD_transp_1"/>
    <property type="match status" value="1"/>
</dbReference>
<keyword evidence="4" id="KW-1003">Cell membrane</keyword>
<feature type="transmembrane region" description="Helical" evidence="8">
    <location>
        <begin position="20"/>
        <end position="41"/>
    </location>
</feature>
<gene>
    <name evidence="10" type="ORF">AO063_05380</name>
</gene>
<keyword evidence="5 8" id="KW-0812">Transmembrane</keyword>
<evidence type="ECO:0000256" key="3">
    <source>
        <dbReference type="ARBA" id="ARBA00022448"/>
    </source>
</evidence>
<dbReference type="PANTHER" id="PTHR42929:SF3">
    <property type="entry name" value="PUTRESCINE TRANSPORT SYSTEM PERMEASE PROTEIN POTH"/>
    <property type="match status" value="1"/>
</dbReference>
<dbReference type="Gene3D" id="1.10.3720.10">
    <property type="entry name" value="MetI-like"/>
    <property type="match status" value="1"/>
</dbReference>
<comment type="subcellular location">
    <subcellularLocation>
        <location evidence="1 8">Cell membrane</location>
        <topology evidence="1 8">Multi-pass membrane protein</topology>
    </subcellularLocation>
</comment>